<gene>
    <name evidence="1" type="ORF">S12H4_39145</name>
</gene>
<dbReference type="AlphaFoldDB" id="X1SY98"/>
<reference evidence="1" key="1">
    <citation type="journal article" date="2014" name="Front. Microbiol.">
        <title>High frequency of phylogenetically diverse reductive dehalogenase-homologous genes in deep subseafloor sedimentary metagenomes.</title>
        <authorList>
            <person name="Kawai M."/>
            <person name="Futagami T."/>
            <person name="Toyoda A."/>
            <person name="Takaki Y."/>
            <person name="Nishi S."/>
            <person name="Hori S."/>
            <person name="Arai W."/>
            <person name="Tsubouchi T."/>
            <person name="Morono Y."/>
            <person name="Uchiyama I."/>
            <person name="Ito T."/>
            <person name="Fujiyama A."/>
            <person name="Inagaki F."/>
            <person name="Takami H."/>
        </authorList>
    </citation>
    <scope>NUCLEOTIDE SEQUENCE</scope>
    <source>
        <strain evidence="1">Expedition CK06-06</strain>
    </source>
</reference>
<accession>X1SY98</accession>
<dbReference type="EMBL" id="BARW01023633">
    <property type="protein sequence ID" value="GAI97923.1"/>
    <property type="molecule type" value="Genomic_DNA"/>
</dbReference>
<evidence type="ECO:0000313" key="1">
    <source>
        <dbReference type="EMBL" id="GAI97923.1"/>
    </source>
</evidence>
<protein>
    <submittedName>
        <fullName evidence="1">Uncharacterized protein</fullName>
    </submittedName>
</protein>
<proteinExistence type="predicted"/>
<organism evidence="1">
    <name type="scientific">marine sediment metagenome</name>
    <dbReference type="NCBI Taxonomy" id="412755"/>
    <lineage>
        <taxon>unclassified sequences</taxon>
        <taxon>metagenomes</taxon>
        <taxon>ecological metagenomes</taxon>
    </lineage>
</organism>
<feature type="non-terminal residue" evidence="1">
    <location>
        <position position="1"/>
    </location>
</feature>
<sequence length="96" mass="10246">TNLKSYDIEYVKTAVRARFAQIGAVLVQNADQADYIAEISSGTLGTEYKSTLLGIPSLPIPGSPTPLPELALARGVEQTGIVKLFVFIHSNGKTGR</sequence>
<comment type="caution">
    <text evidence="1">The sequence shown here is derived from an EMBL/GenBank/DDBJ whole genome shotgun (WGS) entry which is preliminary data.</text>
</comment>
<name>X1SY98_9ZZZZ</name>